<proteinExistence type="predicted"/>
<dbReference type="Proteomes" id="UP000218785">
    <property type="component" value="Chromosome"/>
</dbReference>
<evidence type="ECO:0000313" key="2">
    <source>
        <dbReference type="Proteomes" id="UP000218785"/>
    </source>
</evidence>
<accession>A0A1Z4N8A1</accession>
<protein>
    <submittedName>
        <fullName evidence="1">Uncharacterized protein</fullName>
    </submittedName>
</protein>
<sequence>MQPIRQGDVILLPVPQVEGEKIPHLTLAEGEVTGHKHRITEGKAKLFSKNDTLYLRVYSQAALLAHEEHRAIAVPQGHWMVKIQREYEPEGWRYVAD</sequence>
<gene>
    <name evidence="1" type="ORF">NIES37_59480</name>
</gene>
<keyword evidence="2" id="KW-1185">Reference proteome</keyword>
<evidence type="ECO:0000313" key="1">
    <source>
        <dbReference type="EMBL" id="BAZ01941.1"/>
    </source>
</evidence>
<dbReference type="AlphaFoldDB" id="A0A1Z4N8A1"/>
<dbReference type="EMBL" id="AP018248">
    <property type="protein sequence ID" value="BAZ01941.1"/>
    <property type="molecule type" value="Genomic_DNA"/>
</dbReference>
<organism evidence="1 2">
    <name type="scientific">Tolypothrix tenuis PCC 7101</name>
    <dbReference type="NCBI Taxonomy" id="231146"/>
    <lineage>
        <taxon>Bacteria</taxon>
        <taxon>Bacillati</taxon>
        <taxon>Cyanobacteriota</taxon>
        <taxon>Cyanophyceae</taxon>
        <taxon>Nostocales</taxon>
        <taxon>Tolypothrichaceae</taxon>
        <taxon>Tolypothrix</taxon>
    </lineage>
</organism>
<dbReference type="KEGG" id="ttq:NIES37_59480"/>
<dbReference type="RefSeq" id="WP_096581818.1">
    <property type="nucleotide sequence ID" value="NZ_CAWNJS010000001.1"/>
</dbReference>
<reference evidence="1 2" key="1">
    <citation type="submission" date="2017-06" db="EMBL/GenBank/DDBJ databases">
        <title>Genome sequencing of cyanobaciteial culture collection at National Institute for Environmental Studies (NIES).</title>
        <authorList>
            <person name="Hirose Y."/>
            <person name="Shimura Y."/>
            <person name="Fujisawa T."/>
            <person name="Nakamura Y."/>
            <person name="Kawachi M."/>
        </authorList>
    </citation>
    <scope>NUCLEOTIDE SEQUENCE [LARGE SCALE GENOMIC DNA]</scope>
    <source>
        <strain evidence="1 2">NIES-37</strain>
    </source>
</reference>
<name>A0A1Z4N8A1_9CYAN</name>